<comment type="caution">
    <text evidence="1">The sequence shown here is derived from an EMBL/GenBank/DDBJ whole genome shotgun (WGS) entry which is preliminary data.</text>
</comment>
<keyword evidence="2" id="KW-1185">Reference proteome</keyword>
<gene>
    <name evidence="1" type="ORF">FQ330_05960</name>
</gene>
<sequence>MTQRATVWLTDWQVGDTGLAAAPGIEVEWRLSAPDVWTARLFGDPRSIDFELDTEVDAVPGRAVIVTRGLVEDVECVRVTRSPDGAAVDGSATTERVRSTLEMLEGDVMGYLVRLRVDAMTPDVT</sequence>
<proteinExistence type="predicted"/>
<protein>
    <submittedName>
        <fullName evidence="1">Uncharacterized protein</fullName>
    </submittedName>
</protein>
<dbReference type="Pfam" id="PF20218">
    <property type="entry name" value="DUF6578"/>
    <property type="match status" value="1"/>
</dbReference>
<dbReference type="EMBL" id="VOIR01000013">
    <property type="protein sequence ID" value="KAA6433639.1"/>
    <property type="molecule type" value="Genomic_DNA"/>
</dbReference>
<accession>A0A5M8QCC4</accession>
<name>A0A5M8QCC4_9MICO</name>
<dbReference type="AlphaFoldDB" id="A0A5M8QCC4"/>
<dbReference type="InterPro" id="IPR046485">
    <property type="entry name" value="DUF6578"/>
</dbReference>
<evidence type="ECO:0000313" key="1">
    <source>
        <dbReference type="EMBL" id="KAA6433639.1"/>
    </source>
</evidence>
<evidence type="ECO:0000313" key="2">
    <source>
        <dbReference type="Proteomes" id="UP000323221"/>
    </source>
</evidence>
<dbReference type="RefSeq" id="WP_146356022.1">
    <property type="nucleotide sequence ID" value="NZ_VOIR01000013.1"/>
</dbReference>
<dbReference type="Proteomes" id="UP000323221">
    <property type="component" value="Unassembled WGS sequence"/>
</dbReference>
<reference evidence="1 2" key="1">
    <citation type="submission" date="2019-08" db="EMBL/GenBank/DDBJ databases">
        <title>Agrococcus lahaulensis sp. nov., isolated from a cold desert of the Indian Himalayas.</title>
        <authorList>
            <person name="Qu J.H."/>
        </authorList>
    </citation>
    <scope>NUCLEOTIDE SEQUENCE [LARGE SCALE GENOMIC DNA]</scope>
    <source>
        <strain evidence="1 2">NS18</strain>
    </source>
</reference>
<organism evidence="1 2">
    <name type="scientific">Agrococcus sediminis</name>
    <dbReference type="NCBI Taxonomy" id="2599924"/>
    <lineage>
        <taxon>Bacteria</taxon>
        <taxon>Bacillati</taxon>
        <taxon>Actinomycetota</taxon>
        <taxon>Actinomycetes</taxon>
        <taxon>Micrococcales</taxon>
        <taxon>Microbacteriaceae</taxon>
        <taxon>Agrococcus</taxon>
    </lineage>
</organism>